<protein>
    <submittedName>
        <fullName evidence="1">Uncharacterized protein</fullName>
    </submittedName>
</protein>
<accession>M0MHK4</accession>
<proteinExistence type="predicted"/>
<dbReference type="EMBL" id="AOMD01000019">
    <property type="protein sequence ID" value="EMA45212.1"/>
    <property type="molecule type" value="Genomic_DNA"/>
</dbReference>
<reference evidence="1 2" key="1">
    <citation type="journal article" date="2014" name="PLoS Genet.">
        <title>Phylogenetically driven sequencing of extremely halophilic archaea reveals strategies for static and dynamic osmo-response.</title>
        <authorList>
            <person name="Becker E.A."/>
            <person name="Seitzer P.M."/>
            <person name="Tritt A."/>
            <person name="Larsen D."/>
            <person name="Krusor M."/>
            <person name="Yao A.I."/>
            <person name="Wu D."/>
            <person name="Madern D."/>
            <person name="Eisen J.A."/>
            <person name="Darling A.E."/>
            <person name="Facciotti M.T."/>
        </authorList>
    </citation>
    <scope>NUCLEOTIDE SEQUENCE [LARGE SCALE GENOMIC DNA]</scope>
    <source>
        <strain evidence="1 2">DSM 5350</strain>
    </source>
</reference>
<gene>
    <name evidence="1" type="ORF">C449_07992</name>
</gene>
<organism evidence="1 2">
    <name type="scientific">Halococcus saccharolyticus DSM 5350</name>
    <dbReference type="NCBI Taxonomy" id="1227455"/>
    <lineage>
        <taxon>Archaea</taxon>
        <taxon>Methanobacteriati</taxon>
        <taxon>Methanobacteriota</taxon>
        <taxon>Stenosarchaea group</taxon>
        <taxon>Halobacteria</taxon>
        <taxon>Halobacteriales</taxon>
        <taxon>Halococcaceae</taxon>
        <taxon>Halococcus</taxon>
    </lineage>
</organism>
<name>M0MHK4_9EURY</name>
<keyword evidence="2" id="KW-1185">Reference proteome</keyword>
<dbReference type="AlphaFoldDB" id="M0MHK4"/>
<dbReference type="STRING" id="1227455.C449_07992"/>
<evidence type="ECO:0000313" key="1">
    <source>
        <dbReference type="EMBL" id="EMA45212.1"/>
    </source>
</evidence>
<dbReference type="Proteomes" id="UP000011669">
    <property type="component" value="Unassembled WGS sequence"/>
</dbReference>
<dbReference type="PATRIC" id="fig|1227455.4.peg.1633"/>
<evidence type="ECO:0000313" key="2">
    <source>
        <dbReference type="Proteomes" id="UP000011669"/>
    </source>
</evidence>
<dbReference type="OrthoDB" id="214098at2157"/>
<dbReference type="RefSeq" id="WP_006077450.1">
    <property type="nucleotide sequence ID" value="NZ_AOMD01000019.1"/>
</dbReference>
<dbReference type="InParanoid" id="M0MHK4"/>
<comment type="caution">
    <text evidence="1">The sequence shown here is derived from an EMBL/GenBank/DDBJ whole genome shotgun (WGS) entry which is preliminary data.</text>
</comment>
<sequence>MADVTIDMGDRELDDAADELTAARDDFDDGTLSVDLHDLDAPTAFAFFEGALDAGYRVTIAGLESEPTGHQTIVEMLQDDEIVHIETLSLELGV</sequence>